<dbReference type="Gene3D" id="3.30.1240.10">
    <property type="match status" value="1"/>
</dbReference>
<sequence length="280" mass="31142">MKKAIFIDIDGTLVDLSSEVPESASNAIKEARKNGHQVFICTGRSNPEILPEIRAVGFDGIIGAGGAYIEYQNEVIFHKTLPKEEVLRLIDLFEQEKIGCYFETNDGLYSNRYCVPTMERNVTKGLPDIPEIKAKALKQMSWFTDLLKDVSKYELDYSKINKICFLNDTYPYEKIEEDFGQDFELHRITIAQYGENSGEAGVKGCDKKAAVERMLKIIGLPKSSAVAFGDGDNDIAMFEAVALKIAMENGTDALKALADDITATPENDGLAKAFKKHHLI</sequence>
<dbReference type="SUPFAM" id="SSF56784">
    <property type="entry name" value="HAD-like"/>
    <property type="match status" value="1"/>
</dbReference>
<dbReference type="InterPro" id="IPR023214">
    <property type="entry name" value="HAD_sf"/>
</dbReference>
<dbReference type="Proteomes" id="UP001147148">
    <property type="component" value="Unassembled WGS sequence"/>
</dbReference>
<keyword evidence="2" id="KW-1185">Reference proteome</keyword>
<keyword evidence="1" id="KW-0378">Hydrolase</keyword>
<dbReference type="Pfam" id="PF08282">
    <property type="entry name" value="Hydrolase_3"/>
    <property type="match status" value="1"/>
</dbReference>
<dbReference type="RefSeq" id="WP_275472330.1">
    <property type="nucleotide sequence ID" value="NZ_JAPDSH010000011.1"/>
</dbReference>
<dbReference type="SFLD" id="SFLDG01140">
    <property type="entry name" value="C2.B:_Phosphomannomutase_and_P"/>
    <property type="match status" value="1"/>
</dbReference>
<dbReference type="InterPro" id="IPR000150">
    <property type="entry name" value="Cof"/>
</dbReference>
<gene>
    <name evidence="1" type="ORF">OL233_10880</name>
</gene>
<dbReference type="EMBL" id="JAPDSH010000011">
    <property type="protein sequence ID" value="MDF0480782.1"/>
    <property type="molecule type" value="Genomic_DNA"/>
</dbReference>
<dbReference type="PANTHER" id="PTHR10000:SF25">
    <property type="entry name" value="PHOSPHATASE YKRA-RELATED"/>
    <property type="match status" value="1"/>
</dbReference>
<comment type="caution">
    <text evidence="1">The sequence shown here is derived from an EMBL/GenBank/DDBJ whole genome shotgun (WGS) entry which is preliminary data.</text>
</comment>
<name>A0ABT5X456_9ENTE</name>
<protein>
    <submittedName>
        <fullName evidence="1">HAD family hydrolase</fullName>
    </submittedName>
</protein>
<organism evidence="1 2">
    <name type="scientific">Vagococcus proximus</name>
    <dbReference type="NCBI Taxonomy" id="2991417"/>
    <lineage>
        <taxon>Bacteria</taxon>
        <taxon>Bacillati</taxon>
        <taxon>Bacillota</taxon>
        <taxon>Bacilli</taxon>
        <taxon>Lactobacillales</taxon>
        <taxon>Enterococcaceae</taxon>
        <taxon>Vagococcus</taxon>
    </lineage>
</organism>
<evidence type="ECO:0000313" key="2">
    <source>
        <dbReference type="Proteomes" id="UP001147148"/>
    </source>
</evidence>
<dbReference type="NCBIfam" id="TIGR01484">
    <property type="entry name" value="HAD-SF-IIB"/>
    <property type="match status" value="1"/>
</dbReference>
<dbReference type="SFLD" id="SFLDS00003">
    <property type="entry name" value="Haloacid_Dehalogenase"/>
    <property type="match status" value="1"/>
</dbReference>
<evidence type="ECO:0000313" key="1">
    <source>
        <dbReference type="EMBL" id="MDF0480782.1"/>
    </source>
</evidence>
<dbReference type="InterPro" id="IPR036412">
    <property type="entry name" value="HAD-like_sf"/>
</dbReference>
<dbReference type="Gene3D" id="3.40.50.1000">
    <property type="entry name" value="HAD superfamily/HAD-like"/>
    <property type="match status" value="1"/>
</dbReference>
<reference evidence="1" key="1">
    <citation type="submission" date="2022-10" db="EMBL/GenBank/DDBJ databases">
        <title>Vagococcus sp. isolated from poultry meat.</title>
        <authorList>
            <person name="Johansson P."/>
            <person name="Bjorkroth J."/>
        </authorList>
    </citation>
    <scope>NUCLEOTIDE SEQUENCE</scope>
    <source>
        <strain evidence="1">PNs007</strain>
    </source>
</reference>
<proteinExistence type="predicted"/>
<dbReference type="PANTHER" id="PTHR10000">
    <property type="entry name" value="PHOSPHOSERINE PHOSPHATASE"/>
    <property type="match status" value="1"/>
</dbReference>
<accession>A0ABT5X456</accession>
<dbReference type="NCBIfam" id="TIGR00099">
    <property type="entry name" value="Cof-subfamily"/>
    <property type="match status" value="1"/>
</dbReference>
<dbReference type="GO" id="GO:0016787">
    <property type="term" value="F:hydrolase activity"/>
    <property type="evidence" value="ECO:0007669"/>
    <property type="project" value="UniProtKB-KW"/>
</dbReference>
<dbReference type="InterPro" id="IPR006379">
    <property type="entry name" value="HAD-SF_hydro_IIB"/>
</dbReference>